<sequence length="90" mass="9742">MRVCAAPNSDGLAFDRVAVDCARHLPYLWRNPAQQSALADLRRFGRLAAATIMSAEMVAWVGDGCTSGADTAAVDGLLDLVQSIYRMRSR</sequence>
<accession>A0A1J5QIP1</accession>
<dbReference type="EMBL" id="MLJW01002032">
    <property type="protein sequence ID" value="OIQ75869.1"/>
    <property type="molecule type" value="Genomic_DNA"/>
</dbReference>
<comment type="caution">
    <text evidence="1">The sequence shown here is derived from an EMBL/GenBank/DDBJ whole genome shotgun (WGS) entry which is preliminary data.</text>
</comment>
<dbReference type="AlphaFoldDB" id="A0A1J5QIP1"/>
<protein>
    <submittedName>
        <fullName evidence="1">Uncharacterized protein</fullName>
    </submittedName>
</protein>
<gene>
    <name evidence="1" type="ORF">GALL_424570</name>
</gene>
<organism evidence="1">
    <name type="scientific">mine drainage metagenome</name>
    <dbReference type="NCBI Taxonomy" id="410659"/>
    <lineage>
        <taxon>unclassified sequences</taxon>
        <taxon>metagenomes</taxon>
        <taxon>ecological metagenomes</taxon>
    </lineage>
</organism>
<name>A0A1J5QIP1_9ZZZZ</name>
<reference evidence="1" key="1">
    <citation type="submission" date="2016-10" db="EMBL/GenBank/DDBJ databases">
        <title>Sequence of Gallionella enrichment culture.</title>
        <authorList>
            <person name="Poehlein A."/>
            <person name="Muehling M."/>
            <person name="Daniel R."/>
        </authorList>
    </citation>
    <scope>NUCLEOTIDE SEQUENCE</scope>
</reference>
<proteinExistence type="predicted"/>
<evidence type="ECO:0000313" key="1">
    <source>
        <dbReference type="EMBL" id="OIQ75869.1"/>
    </source>
</evidence>